<dbReference type="eggNOG" id="KOG2019">
    <property type="taxonomic scope" value="Eukaryota"/>
</dbReference>
<evidence type="ECO:0000313" key="2">
    <source>
        <dbReference type="EMBL" id="BAM82112.1"/>
    </source>
</evidence>
<dbReference type="GO" id="GO:0046872">
    <property type="term" value="F:metal ion binding"/>
    <property type="evidence" value="ECO:0007669"/>
    <property type="project" value="InterPro"/>
</dbReference>
<reference evidence="2 3" key="1">
    <citation type="journal article" date="2004" name="Nature">
        <title>Genome sequence of the ultrasmall unicellular red alga Cyanidioschyzon merolae 10D.</title>
        <authorList>
            <person name="Matsuzaki M."/>
            <person name="Misumi O."/>
            <person name="Shin-i T."/>
            <person name="Maruyama S."/>
            <person name="Takahara M."/>
            <person name="Miyagishima S."/>
            <person name="Mori T."/>
            <person name="Nishida K."/>
            <person name="Yagisawa F."/>
            <person name="Nishida K."/>
            <person name="Yoshida Y."/>
            <person name="Nishimura Y."/>
            <person name="Nakao S."/>
            <person name="Kobayashi T."/>
            <person name="Momoyama Y."/>
            <person name="Higashiyama T."/>
            <person name="Minoda A."/>
            <person name="Sano M."/>
            <person name="Nomoto H."/>
            <person name="Oishi K."/>
            <person name="Hayashi H."/>
            <person name="Ohta F."/>
            <person name="Nishizaka S."/>
            <person name="Haga S."/>
            <person name="Miura S."/>
            <person name="Morishita T."/>
            <person name="Kabeya Y."/>
            <person name="Terasawa K."/>
            <person name="Suzuki Y."/>
            <person name="Ishii Y."/>
            <person name="Asakawa S."/>
            <person name="Takano H."/>
            <person name="Ohta N."/>
            <person name="Kuroiwa H."/>
            <person name="Tanaka K."/>
            <person name="Shimizu N."/>
            <person name="Sugano S."/>
            <person name="Sato N."/>
            <person name="Nozaki H."/>
            <person name="Ogasawara N."/>
            <person name="Kohara Y."/>
            <person name="Kuroiwa T."/>
        </authorList>
    </citation>
    <scope>NUCLEOTIDE SEQUENCE [LARGE SCALE GENOMIC DNA]</scope>
    <source>
        <strain evidence="2 3">10D</strain>
    </source>
</reference>
<sequence length="1067" mass="119917">MQRHIAFVCAPLYRRAVQLQKKGEHPHAVFRSSRCKVGVQRQVRFTVPGLRATAVMPTPTQAPVRVQVPRRELGEKAFGFTLVRSEFVPEIQSYVRVYKHDRYGTELISVVNDDENKTFGVAFRTPPSDSTGVPHILEHSVLCGSRKYPVKEPFVELLKTSMNTFLNAMTFPDKTCYPVASTNLRDFYNLVDVYLDAVFFPRLTPDTLAQEGHHIELDAVDQPMSIKGVVYNEMKGAFSSPERVLMSASQRALFPDTTYGVESGGDPADIPQLTWEAFKSFYDRCYHPSNARIWFYGDDPEDMRLQKVAEFLDAFAESSDRPPSMDPKATAISVQKRFAEPRRVELPYATDESGKFYTTVNWMLHDTVVSLDADRMLSLVVLDHILLGSSAAPLRKALIDSGLGEDVLGGGLESDLLQMTYSVGMKGIAQEQDTERVADLIFETLRKLSSEKLDDNLVLASLNTIEFRLRENNTGSFPRGLALMLRAMTTWLHDADPVLMLRFEEPLKKLRERIASGEPVFQKLIQEEFLTNTHRVQVVLRPDPDYAKRTEEAEQARLAALKQSLPAAEIEKIIQETQRLRAKQAAPDAPEDLAKVPSLHVSDLDRKVKTVPRHAENRAEGVTILSHPLATNGIVYIDVGFDTTQVPSELLPLLGIYAESLFEVGTHREDFVALQRRIGRDTGGLRAAVLTTQQVDERGDGAVIQRLFLRGKATANQVASLFDILTDVLHEIKFDDRERIRQLVVEERAGLETRLVPSGHVMTASRLKAQYRRSDWVNEQLNGISYLRYLRALQKRVEQDWDQVKADLERLHQCVISRQGVIVNVTYPQIDEVMSHVDAFLEALPARALSAAADTNAAPALDGVSLRPMNEGLVIPARVNYVGKAANLFDAGFRVHGALLLAARYLSNTYLWEEVRVRGGAYGGFCRLDPRTGTFLFLSYRDPNVEKTVDIYDGACDFLRRIQLSRDEIDKSIIGIIGDMDAYELPDAKGFNSALRYLTGETDELRQKRRDEIFSARIEDFRRLADALAQVREHGSVVVLGASESIRRAESCLKLERVEPALPGTDV</sequence>
<dbReference type="MEROPS" id="M16.012"/>
<dbReference type="InterPro" id="IPR007863">
    <property type="entry name" value="Peptidase_M16_C"/>
</dbReference>
<dbReference type="InterPro" id="IPR055130">
    <property type="entry name" value="PreP_C"/>
</dbReference>
<dbReference type="KEGG" id="cme:CYME_CMQ222C"/>
<dbReference type="InterPro" id="IPR011249">
    <property type="entry name" value="Metalloenz_LuxS/M16"/>
</dbReference>
<dbReference type="Pfam" id="PF22516">
    <property type="entry name" value="PreP_C"/>
    <property type="match status" value="1"/>
</dbReference>
<dbReference type="InterPro" id="IPR011765">
    <property type="entry name" value="Pept_M16_N"/>
</dbReference>
<dbReference type="EMBL" id="AP006499">
    <property type="protein sequence ID" value="BAM82112.1"/>
    <property type="molecule type" value="Genomic_DNA"/>
</dbReference>
<dbReference type="Proteomes" id="UP000007014">
    <property type="component" value="Chromosome 17"/>
</dbReference>
<dbReference type="Pfam" id="PF00675">
    <property type="entry name" value="Peptidase_M16"/>
    <property type="match status" value="1"/>
</dbReference>
<dbReference type="STRING" id="280699.M1VG84"/>
<keyword evidence="2" id="KW-0645">Protease</keyword>
<reference evidence="2 3" key="2">
    <citation type="journal article" date="2007" name="BMC Biol.">
        <title>A 100%-complete sequence reveals unusually simple genomic features in the hot-spring red alga Cyanidioschyzon merolae.</title>
        <authorList>
            <person name="Nozaki H."/>
            <person name="Takano H."/>
            <person name="Misumi O."/>
            <person name="Terasawa K."/>
            <person name="Matsuzaki M."/>
            <person name="Maruyama S."/>
            <person name="Nishida K."/>
            <person name="Yagisawa F."/>
            <person name="Yoshida Y."/>
            <person name="Fujiwara T."/>
            <person name="Takio S."/>
            <person name="Tamura K."/>
            <person name="Chung S.J."/>
            <person name="Nakamura S."/>
            <person name="Kuroiwa H."/>
            <person name="Tanaka K."/>
            <person name="Sato N."/>
            <person name="Kuroiwa T."/>
        </authorList>
    </citation>
    <scope>NUCLEOTIDE SEQUENCE [LARGE SCALE GENOMIC DNA]</scope>
    <source>
        <strain evidence="2 3">10D</strain>
    </source>
</reference>
<evidence type="ECO:0000313" key="3">
    <source>
        <dbReference type="Proteomes" id="UP000007014"/>
    </source>
</evidence>
<dbReference type="SMART" id="SM01264">
    <property type="entry name" value="M16C_associated"/>
    <property type="match status" value="1"/>
</dbReference>
<dbReference type="OMA" id="NYLYYIR"/>
<dbReference type="SUPFAM" id="SSF63411">
    <property type="entry name" value="LuxS/MPP-like metallohydrolase"/>
    <property type="match status" value="4"/>
</dbReference>
<dbReference type="RefSeq" id="XP_005538148.1">
    <property type="nucleotide sequence ID" value="XM_005538091.1"/>
</dbReference>
<gene>
    <name evidence="2" type="ORF">CYME_CMQ222C</name>
</gene>
<dbReference type="InterPro" id="IPR013578">
    <property type="entry name" value="Peptidase_M16C_assoc"/>
</dbReference>
<accession>M1VG84</accession>
<keyword evidence="3" id="KW-1185">Reference proteome</keyword>
<dbReference type="FunFam" id="3.30.830.10:FF:000034">
    <property type="entry name" value="presequence protease 1, chloroplastic/mitochondrial"/>
    <property type="match status" value="1"/>
</dbReference>
<dbReference type="GO" id="GO:0004222">
    <property type="term" value="F:metalloendopeptidase activity"/>
    <property type="evidence" value="ECO:0007669"/>
    <property type="project" value="TreeGrafter"/>
</dbReference>
<dbReference type="HOGENOM" id="CLU_009165_1_0_1"/>
<protein>
    <submittedName>
        <fullName evidence="2">Presequence protease</fullName>
    </submittedName>
</protein>
<dbReference type="GeneID" id="16996644"/>
<dbReference type="Gene3D" id="3.30.830.10">
    <property type="entry name" value="Metalloenzyme, LuxS/M16 peptidase-like"/>
    <property type="match status" value="4"/>
</dbReference>
<dbReference type="AlphaFoldDB" id="M1VG84"/>
<feature type="domain" description="Peptidase M16C associated" evidence="1">
    <location>
        <begin position="540"/>
        <end position="793"/>
    </location>
</feature>
<dbReference type="GO" id="GO:0016485">
    <property type="term" value="P:protein processing"/>
    <property type="evidence" value="ECO:0007669"/>
    <property type="project" value="TreeGrafter"/>
</dbReference>
<name>M1VG84_CYAM1</name>
<dbReference type="Pfam" id="PF05193">
    <property type="entry name" value="Peptidase_M16_C"/>
    <property type="match status" value="1"/>
</dbReference>
<keyword evidence="2" id="KW-0378">Hydrolase</keyword>
<dbReference type="Pfam" id="PF08367">
    <property type="entry name" value="M16C_assoc"/>
    <property type="match status" value="1"/>
</dbReference>
<dbReference type="OrthoDB" id="10250783at2759"/>
<dbReference type="PANTHER" id="PTHR43016:SF13">
    <property type="entry name" value="PRESEQUENCE PROTEASE, MITOCHONDRIAL"/>
    <property type="match status" value="1"/>
</dbReference>
<organism evidence="2 3">
    <name type="scientific">Cyanidioschyzon merolae (strain NIES-3377 / 10D)</name>
    <name type="common">Unicellular red alga</name>
    <dbReference type="NCBI Taxonomy" id="280699"/>
    <lineage>
        <taxon>Eukaryota</taxon>
        <taxon>Rhodophyta</taxon>
        <taxon>Bangiophyceae</taxon>
        <taxon>Cyanidiales</taxon>
        <taxon>Cyanidiaceae</taxon>
        <taxon>Cyanidioschyzon</taxon>
    </lineage>
</organism>
<dbReference type="Gramene" id="CMQ222CT">
    <property type="protein sequence ID" value="CMQ222CT"/>
    <property type="gene ID" value="CMQ222C"/>
</dbReference>
<evidence type="ECO:0000259" key="1">
    <source>
        <dbReference type="SMART" id="SM01264"/>
    </source>
</evidence>
<proteinExistence type="predicted"/>
<dbReference type="PANTHER" id="PTHR43016">
    <property type="entry name" value="PRESEQUENCE PROTEASE"/>
    <property type="match status" value="1"/>
</dbReference>